<name>A0ABX8WNM2_9GAMM</name>
<organism evidence="9 10">
    <name type="scientific">Lysobacter soyae</name>
    <dbReference type="NCBI Taxonomy" id="2764185"/>
    <lineage>
        <taxon>Bacteria</taxon>
        <taxon>Pseudomonadati</taxon>
        <taxon>Pseudomonadota</taxon>
        <taxon>Gammaproteobacteria</taxon>
        <taxon>Lysobacterales</taxon>
        <taxon>Lysobacteraceae</taxon>
        <taxon>Lysobacter</taxon>
    </lineage>
</organism>
<evidence type="ECO:0000259" key="8">
    <source>
        <dbReference type="Pfam" id="PF13742"/>
    </source>
</evidence>
<evidence type="ECO:0000256" key="6">
    <source>
        <dbReference type="RuleBase" id="RU004355"/>
    </source>
</evidence>
<comment type="subcellular location">
    <subcellularLocation>
        <location evidence="5 6">Cytoplasm</location>
    </subcellularLocation>
</comment>
<evidence type="ECO:0000256" key="1">
    <source>
        <dbReference type="ARBA" id="ARBA00022490"/>
    </source>
</evidence>
<comment type="catalytic activity">
    <reaction evidence="5 6">
        <text>Exonucleolytic cleavage in either 5'- to 3'- or 3'- to 5'-direction to yield nucleoside 5'-phosphates.</text>
        <dbReference type="EC" id="3.1.11.6"/>
    </reaction>
</comment>
<dbReference type="NCBIfam" id="TIGR00237">
    <property type="entry name" value="xseA"/>
    <property type="match status" value="1"/>
</dbReference>
<dbReference type="Proteomes" id="UP000824755">
    <property type="component" value="Chromosome"/>
</dbReference>
<accession>A0ABX8WNM2</accession>
<comment type="similarity">
    <text evidence="5 6">Belongs to the XseA family.</text>
</comment>
<keyword evidence="1 5" id="KW-0963">Cytoplasm</keyword>
<dbReference type="GO" id="GO:0008855">
    <property type="term" value="F:exodeoxyribonuclease VII activity"/>
    <property type="evidence" value="ECO:0007669"/>
    <property type="project" value="UniProtKB-EC"/>
</dbReference>
<keyword evidence="4 5" id="KW-0269">Exonuclease</keyword>
<dbReference type="InterPro" id="IPR025824">
    <property type="entry name" value="OB-fold_nuc-bd_dom"/>
</dbReference>
<dbReference type="PANTHER" id="PTHR30008">
    <property type="entry name" value="EXODEOXYRIBONUCLEASE 7 LARGE SUBUNIT"/>
    <property type="match status" value="1"/>
</dbReference>
<gene>
    <name evidence="5 9" type="primary">xseA</name>
    <name evidence="9" type="ORF">H8L67_05200</name>
</gene>
<reference evidence="9 10" key="1">
    <citation type="submission" date="2021-08" db="EMBL/GenBank/DDBJ databases">
        <title>Lysobacter sp. strain CJ11 Genome sequencing and assembly.</title>
        <authorList>
            <person name="Kim I."/>
        </authorList>
    </citation>
    <scope>NUCLEOTIDE SEQUENCE [LARGE SCALE GENOMIC DNA]</scope>
    <source>
        <strain evidence="9 10">CJ11</strain>
    </source>
</reference>
<dbReference type="EMBL" id="CP080544">
    <property type="protein sequence ID" value="QYR52024.1"/>
    <property type="molecule type" value="Genomic_DNA"/>
</dbReference>
<sequence length="448" mass="49599">MRTPDEPVLTPSQLNSLARNALEDMFSDIQVEGEIGNLARPSSGHLYFTLKDERAQVRCALFKPKSQRLDFQPKDGTRVIVHGRISLYEPRGDYQLIADGMTLAGEGELRRQLELLRQKLQAEGLFDPRNKQTLPRFVRRLAVITSPSGAAVRDVISVISRRFPLVAIDLIPVQVQGVTAPGQIREALQWADASRRYDVILLTRGGGSLEDLWAFNDESLVRAIAVAQTPTVSAVGHESDTTLADFAADVRAATPSAAAELITPASGDLAIRVDAAMRRLSQRNRHGLDLARRHLDQVERRLSATSPLSRFKSMRERADAVWARITYRRAMENNERLTRLRQLRARLMANHPGGLPGELRARSDTALHRLSESTGRLMRLRLQRLQGLGRTLHAISPLATVDRGYALLQDSAGKLVVSVEQVATGDSLNAKVSDGTLFLRITGTEKLP</sequence>
<dbReference type="CDD" id="cd04489">
    <property type="entry name" value="ExoVII_LU_OBF"/>
    <property type="match status" value="1"/>
</dbReference>
<dbReference type="Pfam" id="PF13742">
    <property type="entry name" value="tRNA_anti_2"/>
    <property type="match status" value="1"/>
</dbReference>
<dbReference type="InterPro" id="IPR003753">
    <property type="entry name" value="Exonuc_VII_L"/>
</dbReference>
<dbReference type="PANTHER" id="PTHR30008:SF0">
    <property type="entry name" value="EXODEOXYRIBONUCLEASE 7 LARGE SUBUNIT"/>
    <property type="match status" value="1"/>
</dbReference>
<evidence type="ECO:0000256" key="5">
    <source>
        <dbReference type="HAMAP-Rule" id="MF_00378"/>
    </source>
</evidence>
<dbReference type="Pfam" id="PF02601">
    <property type="entry name" value="Exonuc_VII_L"/>
    <property type="match status" value="1"/>
</dbReference>
<protein>
    <recommendedName>
        <fullName evidence="5">Exodeoxyribonuclease 7 large subunit</fullName>
        <ecNumber evidence="5">3.1.11.6</ecNumber>
    </recommendedName>
    <alternativeName>
        <fullName evidence="5">Exodeoxyribonuclease VII large subunit</fullName>
        <shortName evidence="5">Exonuclease VII large subunit</shortName>
    </alternativeName>
</protein>
<keyword evidence="10" id="KW-1185">Reference proteome</keyword>
<evidence type="ECO:0000256" key="4">
    <source>
        <dbReference type="ARBA" id="ARBA00022839"/>
    </source>
</evidence>
<feature type="domain" description="Exonuclease VII large subunit C-terminal" evidence="7">
    <location>
        <begin position="125"/>
        <end position="437"/>
    </location>
</feature>
<keyword evidence="2 5" id="KW-0540">Nuclease</keyword>
<evidence type="ECO:0000313" key="9">
    <source>
        <dbReference type="EMBL" id="QYR52024.1"/>
    </source>
</evidence>
<keyword evidence="3 5" id="KW-0378">Hydrolase</keyword>
<comment type="function">
    <text evidence="5">Bidirectionally degrades single-stranded DNA into large acid-insoluble oligonucleotides, which are then degraded further into small acid-soluble oligonucleotides.</text>
</comment>
<evidence type="ECO:0000256" key="3">
    <source>
        <dbReference type="ARBA" id="ARBA00022801"/>
    </source>
</evidence>
<dbReference type="RefSeq" id="WP_220378812.1">
    <property type="nucleotide sequence ID" value="NZ_CP080544.1"/>
</dbReference>
<evidence type="ECO:0000313" key="10">
    <source>
        <dbReference type="Proteomes" id="UP000824755"/>
    </source>
</evidence>
<evidence type="ECO:0000259" key="7">
    <source>
        <dbReference type="Pfam" id="PF02601"/>
    </source>
</evidence>
<dbReference type="EC" id="3.1.11.6" evidence="5"/>
<proteinExistence type="inferred from homology"/>
<comment type="subunit">
    <text evidence="5">Heterooligomer composed of large and small subunits.</text>
</comment>
<dbReference type="HAMAP" id="MF_00378">
    <property type="entry name" value="Exonuc_7_L"/>
    <property type="match status" value="1"/>
</dbReference>
<evidence type="ECO:0000256" key="2">
    <source>
        <dbReference type="ARBA" id="ARBA00022722"/>
    </source>
</evidence>
<feature type="domain" description="OB-fold nucleic acid binding" evidence="8">
    <location>
        <begin position="12"/>
        <end position="101"/>
    </location>
</feature>
<dbReference type="InterPro" id="IPR020579">
    <property type="entry name" value="Exonuc_VII_lsu_C"/>
</dbReference>